<protein>
    <submittedName>
        <fullName evidence="1">Uncharacterized protein</fullName>
    </submittedName>
</protein>
<keyword evidence="2" id="KW-1185">Reference proteome</keyword>
<organism evidence="1 2">
    <name type="scientific">Cyclobacterium lianum</name>
    <dbReference type="NCBI Taxonomy" id="388280"/>
    <lineage>
        <taxon>Bacteria</taxon>
        <taxon>Pseudomonadati</taxon>
        <taxon>Bacteroidota</taxon>
        <taxon>Cytophagia</taxon>
        <taxon>Cytophagales</taxon>
        <taxon>Cyclobacteriaceae</taxon>
        <taxon>Cyclobacterium</taxon>
    </lineage>
</organism>
<proteinExistence type="predicted"/>
<evidence type="ECO:0000313" key="1">
    <source>
        <dbReference type="EMBL" id="SHN23002.1"/>
    </source>
</evidence>
<dbReference type="Proteomes" id="UP000184513">
    <property type="component" value="Unassembled WGS sequence"/>
</dbReference>
<dbReference type="AlphaFoldDB" id="A0A1M7PZ48"/>
<gene>
    <name evidence="1" type="ORF">SAMN04488057_11246</name>
</gene>
<sequence>MKLYPYVMLTCLAFILHLPRNYCFDQGSINLVLDSIEVVLFGEVIDVSELNIENRYKIVTVVDGDDPNFMAQLKEIGKAIDKIGSHSPYTFMIYVRGDNIDPASYGIGDKGLFFKYPLLYDSQDAFRKANPTVSKLDGYSVFLLDSDSEILLKNYSFSDEFVSTVIEHSQNHPKFIDSPLPRPKPL</sequence>
<accession>A0A1M7PZ48</accession>
<reference evidence="1 2" key="1">
    <citation type="submission" date="2016-11" db="EMBL/GenBank/DDBJ databases">
        <authorList>
            <person name="Jaros S."/>
            <person name="Januszkiewicz K."/>
            <person name="Wedrychowicz H."/>
        </authorList>
    </citation>
    <scope>NUCLEOTIDE SEQUENCE [LARGE SCALE GENOMIC DNA]</scope>
    <source>
        <strain evidence="1 2">CGMCC 1.6102</strain>
    </source>
</reference>
<dbReference type="RefSeq" id="WP_073096108.1">
    <property type="nucleotide sequence ID" value="NZ_FRCY01000012.1"/>
</dbReference>
<name>A0A1M7PZ48_9BACT</name>
<dbReference type="EMBL" id="FRCY01000012">
    <property type="protein sequence ID" value="SHN23002.1"/>
    <property type="molecule type" value="Genomic_DNA"/>
</dbReference>
<dbReference type="OrthoDB" id="9860212at2"/>
<evidence type="ECO:0000313" key="2">
    <source>
        <dbReference type="Proteomes" id="UP000184513"/>
    </source>
</evidence>